<dbReference type="Pfam" id="PF06035">
    <property type="entry name" value="Peptidase_C93"/>
    <property type="match status" value="1"/>
</dbReference>
<dbReference type="PANTHER" id="PTHR39327:SF1">
    <property type="entry name" value="BLR5470 PROTEIN"/>
    <property type="match status" value="1"/>
</dbReference>
<protein>
    <recommendedName>
        <fullName evidence="4">Transglutaminase</fullName>
    </recommendedName>
</protein>
<organism evidence="2 3">
    <name type="scientific">Inhella crocodyli</name>
    <dbReference type="NCBI Taxonomy" id="2499851"/>
    <lineage>
        <taxon>Bacteria</taxon>
        <taxon>Pseudomonadati</taxon>
        <taxon>Pseudomonadota</taxon>
        <taxon>Betaproteobacteria</taxon>
        <taxon>Burkholderiales</taxon>
        <taxon>Sphaerotilaceae</taxon>
        <taxon>Inhella</taxon>
    </lineage>
</organism>
<feature type="chain" id="PRO_5018761035" description="Transglutaminase" evidence="1">
    <location>
        <begin position="20"/>
        <end position="210"/>
    </location>
</feature>
<evidence type="ECO:0008006" key="4">
    <source>
        <dbReference type="Google" id="ProtNLM"/>
    </source>
</evidence>
<evidence type="ECO:0000256" key="1">
    <source>
        <dbReference type="SAM" id="SignalP"/>
    </source>
</evidence>
<accession>A0A3S2WUP6</accession>
<dbReference type="InterPro" id="IPR038765">
    <property type="entry name" value="Papain-like_cys_pep_sf"/>
</dbReference>
<dbReference type="PANTHER" id="PTHR39327">
    <property type="match status" value="1"/>
</dbReference>
<name>A0A3S2WUP6_9BURK</name>
<dbReference type="Proteomes" id="UP000288587">
    <property type="component" value="Unassembled WGS sequence"/>
</dbReference>
<evidence type="ECO:0000313" key="2">
    <source>
        <dbReference type="EMBL" id="RVT88422.1"/>
    </source>
</evidence>
<comment type="caution">
    <text evidence="2">The sequence shown here is derived from an EMBL/GenBank/DDBJ whole genome shotgun (WGS) entry which is preliminary data.</text>
</comment>
<sequence>MSRFVLACALALLAWGVAAWDVARLKAQAAQRSAAVQQQVAALLAMAGQAGTWPLEERVRRVNQFFNQRVEWRDDATVWNKVDYWASPMEMFDKGAGDCEDLAMGKYFALRGLGVAPASLRLVYVKAQFEGRSQAHMVLAWYPKPQGEPLILDNINPELLPASKRGDLQPVFSFNAEGLWQGVGAQGAGNPLARLGIWRDALERAQAEGF</sequence>
<dbReference type="AlphaFoldDB" id="A0A3S2WUP6"/>
<dbReference type="SUPFAM" id="SSF54001">
    <property type="entry name" value="Cysteine proteinases"/>
    <property type="match status" value="1"/>
</dbReference>
<dbReference type="OrthoDB" id="5401788at2"/>
<dbReference type="RefSeq" id="WP_127681580.1">
    <property type="nucleotide sequence ID" value="NZ_SACM01000001.1"/>
</dbReference>
<dbReference type="InterPro" id="IPR010319">
    <property type="entry name" value="Transglutaminase-like_Cys_pept"/>
</dbReference>
<dbReference type="Gene3D" id="3.10.620.30">
    <property type="match status" value="1"/>
</dbReference>
<keyword evidence="3" id="KW-1185">Reference proteome</keyword>
<keyword evidence="1" id="KW-0732">Signal</keyword>
<evidence type="ECO:0000313" key="3">
    <source>
        <dbReference type="Proteomes" id="UP000288587"/>
    </source>
</evidence>
<reference evidence="2 3" key="1">
    <citation type="submission" date="2019-01" db="EMBL/GenBank/DDBJ databases">
        <authorList>
            <person name="Chen W.-M."/>
        </authorList>
    </citation>
    <scope>NUCLEOTIDE SEQUENCE [LARGE SCALE GENOMIC DNA]</scope>
    <source>
        <strain evidence="2 3">CCP-18</strain>
    </source>
</reference>
<gene>
    <name evidence="2" type="ORF">EOD73_05430</name>
</gene>
<feature type="signal peptide" evidence="1">
    <location>
        <begin position="1"/>
        <end position="19"/>
    </location>
</feature>
<dbReference type="EMBL" id="SACM01000001">
    <property type="protein sequence ID" value="RVT88422.1"/>
    <property type="molecule type" value="Genomic_DNA"/>
</dbReference>
<proteinExistence type="predicted"/>